<sequence length="326" mass="35780">MGTTSTGDRGHKAEKPSQIPKKGWKDIALRVKDRLTRDHVSIVSAGIAFYFFLAIFPALAAALSIYGLIMEPAEVEQQIGQLANVLPEQAHQMISNILEKQSEKSESSLGWSLVLSILISLWSANKGTKAVFQGVNITYDEIDERGFFKLTALTLLFTIGGIIIGLIAIAMVVAFPAIIDKIGLPSTLETIIQLLRWPILALIVIFALAAVYKVAPCRKSPEFKWTSWGAIIATVLWLAGSLLFSLYVNNFGSFDETYGSFAAVIILMLWFFLTGFIILLGAEINSEMEHQTSRDTTIGEDKPMGQRGGYHADHVAGKDKGNNESR</sequence>
<protein>
    <submittedName>
        <fullName evidence="8">YihY/virulence factor BrkB family protein</fullName>
    </submittedName>
</protein>
<keyword evidence="3 7" id="KW-0812">Transmembrane</keyword>
<dbReference type="EMBL" id="VORO01000015">
    <property type="protein sequence ID" value="TXD88335.1"/>
    <property type="molecule type" value="Genomic_DNA"/>
</dbReference>
<evidence type="ECO:0000256" key="2">
    <source>
        <dbReference type="ARBA" id="ARBA00022475"/>
    </source>
</evidence>
<feature type="transmembrane region" description="Helical" evidence="7">
    <location>
        <begin position="195"/>
        <end position="215"/>
    </location>
</feature>
<keyword evidence="4 7" id="KW-1133">Transmembrane helix</keyword>
<dbReference type="PIRSF" id="PIRSF035875">
    <property type="entry name" value="RNase_BN"/>
    <property type="match status" value="1"/>
</dbReference>
<accession>A0A5C6ZFH7</accession>
<evidence type="ECO:0000256" key="6">
    <source>
        <dbReference type="SAM" id="MobiDB-lite"/>
    </source>
</evidence>
<keyword evidence="2" id="KW-1003">Cell membrane</keyword>
<evidence type="ECO:0000313" key="9">
    <source>
        <dbReference type="Proteomes" id="UP000321578"/>
    </source>
</evidence>
<gene>
    <name evidence="8" type="ORF">ESY86_13615</name>
</gene>
<comment type="caution">
    <text evidence="8">The sequence shown here is derived from an EMBL/GenBank/DDBJ whole genome shotgun (WGS) entry which is preliminary data.</text>
</comment>
<dbReference type="OrthoDB" id="977385at2"/>
<dbReference type="Proteomes" id="UP000321578">
    <property type="component" value="Unassembled WGS sequence"/>
</dbReference>
<feature type="transmembrane region" description="Helical" evidence="7">
    <location>
        <begin position="227"/>
        <end position="248"/>
    </location>
</feature>
<dbReference type="PANTHER" id="PTHR30213:SF0">
    <property type="entry name" value="UPF0761 MEMBRANE PROTEIN YIHY"/>
    <property type="match status" value="1"/>
</dbReference>
<dbReference type="Pfam" id="PF03631">
    <property type="entry name" value="Virul_fac_BrkB"/>
    <property type="match status" value="1"/>
</dbReference>
<proteinExistence type="predicted"/>
<evidence type="ECO:0000256" key="7">
    <source>
        <dbReference type="SAM" id="Phobius"/>
    </source>
</evidence>
<dbReference type="RefSeq" id="WP_147087135.1">
    <property type="nucleotide sequence ID" value="NZ_VORM01000009.1"/>
</dbReference>
<evidence type="ECO:0000256" key="3">
    <source>
        <dbReference type="ARBA" id="ARBA00022692"/>
    </source>
</evidence>
<feature type="transmembrane region" description="Helical" evidence="7">
    <location>
        <begin position="146"/>
        <end position="175"/>
    </location>
</feature>
<evidence type="ECO:0000313" key="8">
    <source>
        <dbReference type="EMBL" id="TXD88335.1"/>
    </source>
</evidence>
<evidence type="ECO:0000256" key="1">
    <source>
        <dbReference type="ARBA" id="ARBA00004651"/>
    </source>
</evidence>
<dbReference type="NCBIfam" id="TIGR00765">
    <property type="entry name" value="yihY_not_rbn"/>
    <property type="match status" value="1"/>
</dbReference>
<dbReference type="PANTHER" id="PTHR30213">
    <property type="entry name" value="INNER MEMBRANE PROTEIN YHJD"/>
    <property type="match status" value="1"/>
</dbReference>
<feature type="region of interest" description="Disordered" evidence="6">
    <location>
        <begin position="291"/>
        <end position="326"/>
    </location>
</feature>
<dbReference type="InterPro" id="IPR017039">
    <property type="entry name" value="Virul_fac_BrkB"/>
</dbReference>
<name>A0A5C6ZFH7_9FLAO</name>
<evidence type="ECO:0000256" key="4">
    <source>
        <dbReference type="ARBA" id="ARBA00022989"/>
    </source>
</evidence>
<comment type="subcellular location">
    <subcellularLocation>
        <location evidence="1">Cell membrane</location>
        <topology evidence="1">Multi-pass membrane protein</topology>
    </subcellularLocation>
</comment>
<keyword evidence="9" id="KW-1185">Reference proteome</keyword>
<dbReference type="AlphaFoldDB" id="A0A5C6ZFH7"/>
<organism evidence="8 9">
    <name type="scientific">Subsaximicrobium wynnwilliamsii</name>
    <dbReference type="NCBI Taxonomy" id="291179"/>
    <lineage>
        <taxon>Bacteria</taxon>
        <taxon>Pseudomonadati</taxon>
        <taxon>Bacteroidota</taxon>
        <taxon>Flavobacteriia</taxon>
        <taxon>Flavobacteriales</taxon>
        <taxon>Flavobacteriaceae</taxon>
        <taxon>Subsaximicrobium</taxon>
    </lineage>
</organism>
<evidence type="ECO:0000256" key="5">
    <source>
        <dbReference type="ARBA" id="ARBA00023136"/>
    </source>
</evidence>
<dbReference type="GO" id="GO:0005886">
    <property type="term" value="C:plasma membrane"/>
    <property type="evidence" value="ECO:0007669"/>
    <property type="project" value="UniProtKB-SubCell"/>
</dbReference>
<feature type="transmembrane region" description="Helical" evidence="7">
    <location>
        <begin position="40"/>
        <end position="69"/>
    </location>
</feature>
<reference evidence="8 9" key="1">
    <citation type="submission" date="2019-08" db="EMBL/GenBank/DDBJ databases">
        <title>Genomes of Subsaximicrobium wynnwilliamsii strains.</title>
        <authorList>
            <person name="Bowman J.P."/>
        </authorList>
    </citation>
    <scope>NUCLEOTIDE SEQUENCE [LARGE SCALE GENOMIC DNA]</scope>
    <source>
        <strain evidence="8 9">2-80-2</strain>
    </source>
</reference>
<keyword evidence="5 7" id="KW-0472">Membrane</keyword>
<feature type="transmembrane region" description="Helical" evidence="7">
    <location>
        <begin position="260"/>
        <end position="282"/>
    </location>
</feature>